<proteinExistence type="predicted"/>
<keyword evidence="3" id="KW-1185">Reference proteome</keyword>
<evidence type="ECO:0000256" key="1">
    <source>
        <dbReference type="SAM" id="MobiDB-lite"/>
    </source>
</evidence>
<name>A0A5B7GXX1_PORTR</name>
<organism evidence="2 3">
    <name type="scientific">Portunus trituberculatus</name>
    <name type="common">Swimming crab</name>
    <name type="synonym">Neptunus trituberculatus</name>
    <dbReference type="NCBI Taxonomy" id="210409"/>
    <lineage>
        <taxon>Eukaryota</taxon>
        <taxon>Metazoa</taxon>
        <taxon>Ecdysozoa</taxon>
        <taxon>Arthropoda</taxon>
        <taxon>Crustacea</taxon>
        <taxon>Multicrustacea</taxon>
        <taxon>Malacostraca</taxon>
        <taxon>Eumalacostraca</taxon>
        <taxon>Eucarida</taxon>
        <taxon>Decapoda</taxon>
        <taxon>Pleocyemata</taxon>
        <taxon>Brachyura</taxon>
        <taxon>Eubrachyura</taxon>
        <taxon>Portunoidea</taxon>
        <taxon>Portunidae</taxon>
        <taxon>Portuninae</taxon>
        <taxon>Portunus</taxon>
    </lineage>
</organism>
<feature type="region of interest" description="Disordered" evidence="1">
    <location>
        <begin position="1"/>
        <end position="20"/>
    </location>
</feature>
<gene>
    <name evidence="2" type="ORF">E2C01_059353</name>
</gene>
<sequence>MAVIKRDDAGGDVAPPPCPPGAWRHNPPVLLVRRVRMCVLWCWLRYEPKPMARWWCLVVAARRAARRDPGGERRISLGRGQSAWEVHHLPGTDRPYRLASVSPGPYNVYPQHLLS</sequence>
<protein>
    <submittedName>
        <fullName evidence="2">Uncharacterized protein</fullName>
    </submittedName>
</protein>
<dbReference type="EMBL" id="VSRR010023078">
    <property type="protein sequence ID" value="MPC65221.1"/>
    <property type="molecule type" value="Genomic_DNA"/>
</dbReference>
<evidence type="ECO:0000313" key="3">
    <source>
        <dbReference type="Proteomes" id="UP000324222"/>
    </source>
</evidence>
<dbReference type="AlphaFoldDB" id="A0A5B7GXX1"/>
<comment type="caution">
    <text evidence="2">The sequence shown here is derived from an EMBL/GenBank/DDBJ whole genome shotgun (WGS) entry which is preliminary data.</text>
</comment>
<accession>A0A5B7GXX1</accession>
<evidence type="ECO:0000313" key="2">
    <source>
        <dbReference type="EMBL" id="MPC65221.1"/>
    </source>
</evidence>
<dbReference type="Proteomes" id="UP000324222">
    <property type="component" value="Unassembled WGS sequence"/>
</dbReference>
<reference evidence="2 3" key="1">
    <citation type="submission" date="2019-05" db="EMBL/GenBank/DDBJ databases">
        <title>Another draft genome of Portunus trituberculatus and its Hox gene families provides insights of decapod evolution.</title>
        <authorList>
            <person name="Jeong J.-H."/>
            <person name="Song I."/>
            <person name="Kim S."/>
            <person name="Choi T."/>
            <person name="Kim D."/>
            <person name="Ryu S."/>
            <person name="Kim W."/>
        </authorList>
    </citation>
    <scope>NUCLEOTIDE SEQUENCE [LARGE SCALE GENOMIC DNA]</scope>
    <source>
        <tissue evidence="2">Muscle</tissue>
    </source>
</reference>